<dbReference type="EMBL" id="JAAHBU010000017">
    <property type="protein sequence ID" value="NER62876.1"/>
    <property type="molecule type" value="Genomic_DNA"/>
</dbReference>
<feature type="domain" description="Dienelactone hydrolase" evidence="1">
    <location>
        <begin position="24"/>
        <end position="238"/>
    </location>
</feature>
<dbReference type="InterPro" id="IPR050261">
    <property type="entry name" value="FrsA_esterase"/>
</dbReference>
<dbReference type="PANTHER" id="PTHR22946:SF4">
    <property type="entry name" value="ESTERASE FRSA"/>
    <property type="match status" value="1"/>
</dbReference>
<keyword evidence="2" id="KW-0378">Hydrolase</keyword>
<comment type="caution">
    <text evidence="2">The sequence shown here is derived from an EMBL/GenBank/DDBJ whole genome shotgun (WGS) entry which is preliminary data.</text>
</comment>
<reference evidence="2 3" key="1">
    <citation type="submission" date="2020-02" db="EMBL/GenBank/DDBJ databases">
        <title>Broccoli isolated Pseudomonas sp.</title>
        <authorList>
            <person name="Fujikawa T."/>
            <person name="Sawada H."/>
        </authorList>
    </citation>
    <scope>NUCLEOTIDE SEQUENCE [LARGE SCALE GENOMIC DNA]</scope>
    <source>
        <strain evidence="2 3">MAFF212427</strain>
    </source>
</reference>
<proteinExistence type="predicted"/>
<name>A0A6B3NM30_9PSED</name>
<dbReference type="Pfam" id="PF01738">
    <property type="entry name" value="DLH"/>
    <property type="match status" value="1"/>
</dbReference>
<gene>
    <name evidence="2" type="ORF">G3436_01875</name>
</gene>
<protein>
    <submittedName>
        <fullName evidence="2">Dienelactone hydrolase family protein</fullName>
    </submittedName>
</protein>
<dbReference type="InterPro" id="IPR002925">
    <property type="entry name" value="Dienelactn_hydro"/>
</dbReference>
<evidence type="ECO:0000313" key="2">
    <source>
        <dbReference type="EMBL" id="NER62876.1"/>
    </source>
</evidence>
<dbReference type="SUPFAM" id="SSF53474">
    <property type="entry name" value="alpha/beta-Hydrolases"/>
    <property type="match status" value="1"/>
</dbReference>
<dbReference type="InterPro" id="IPR029058">
    <property type="entry name" value="AB_hydrolase_fold"/>
</dbReference>
<evidence type="ECO:0000313" key="3">
    <source>
        <dbReference type="Proteomes" id="UP000482634"/>
    </source>
</evidence>
<dbReference type="RefSeq" id="WP_163940699.1">
    <property type="nucleotide sequence ID" value="NZ_JAAHBU010000017.1"/>
</dbReference>
<organism evidence="2 3">
    <name type="scientific">Pseudomonas brassicae</name>
    <dbReference type="NCBI Taxonomy" id="2708063"/>
    <lineage>
        <taxon>Bacteria</taxon>
        <taxon>Pseudomonadati</taxon>
        <taxon>Pseudomonadota</taxon>
        <taxon>Gammaproteobacteria</taxon>
        <taxon>Pseudomonadales</taxon>
        <taxon>Pseudomonadaceae</taxon>
        <taxon>Pseudomonas</taxon>
    </lineage>
</organism>
<evidence type="ECO:0000259" key="1">
    <source>
        <dbReference type="Pfam" id="PF01738"/>
    </source>
</evidence>
<dbReference type="GO" id="GO:0016787">
    <property type="term" value="F:hydrolase activity"/>
    <property type="evidence" value="ECO:0007669"/>
    <property type="project" value="UniProtKB-KW"/>
</dbReference>
<dbReference type="PANTHER" id="PTHR22946">
    <property type="entry name" value="DIENELACTONE HYDROLASE DOMAIN-CONTAINING PROTEIN-RELATED"/>
    <property type="match status" value="1"/>
</dbReference>
<dbReference type="Gene3D" id="3.40.50.1820">
    <property type="entry name" value="alpha/beta hydrolase"/>
    <property type="match status" value="1"/>
</dbReference>
<accession>A0A6B3NM30</accession>
<keyword evidence="3" id="KW-1185">Reference proteome</keyword>
<dbReference type="AlphaFoldDB" id="A0A6B3NM30"/>
<sequence>MSNVTIESLVYHIAGKPFESRLVYTHGAKEQPGLVMAPNWMGIGEGAERIAKAVAAQGYVVLIADLYGQSVRPQNADEAGAAMMPLKNDRAELRKRMQAALDQLLGQSRAVLTPGKLAAFGFCFGGCCALELARHGAPLDAVVSFHGTLDTPNVADAGKIKGSVLVLHGADDPLVPREQLPAFEAEMNAAKVDWQLISYGGAVHSFTDLAANVPGKMKYDARTSKRAYQAMHNLLQEVFQA</sequence>
<dbReference type="Proteomes" id="UP000482634">
    <property type="component" value="Unassembled WGS sequence"/>
</dbReference>